<name>A0A6A7AGV3_9PLEO</name>
<dbReference type="OrthoDB" id="3786928at2759"/>
<sequence length="235" mass="26360">MLSLILFLQVLDFLELVLEMLWLLFVCHDILWHQGNPLRAAFNYAVRPLFNAIGLRTPPPSGFEIGAKCPPISLNSPAYALHNLAWAILRRHIALLPPPDRAAFAPFLRGARFARLADSLLYNTPSPILAKYGITLNAEQLERVARIASHPELIVTPPEDGNRRAERGEKGGLRLRIDEGLLAPPRKVSRASQEAREKRRVERAKRAGRILRMKALVEQKRLARSRAAEQAGGPR</sequence>
<evidence type="ECO:0000313" key="3">
    <source>
        <dbReference type="Proteomes" id="UP000799424"/>
    </source>
</evidence>
<proteinExistence type="predicted"/>
<dbReference type="Proteomes" id="UP000799424">
    <property type="component" value="Unassembled WGS sequence"/>
</dbReference>
<evidence type="ECO:0000313" key="2">
    <source>
        <dbReference type="EMBL" id="KAF2831899.1"/>
    </source>
</evidence>
<dbReference type="AlphaFoldDB" id="A0A6A7AGV3"/>
<keyword evidence="3" id="KW-1185">Reference proteome</keyword>
<protein>
    <submittedName>
        <fullName evidence="2">Uncharacterized protein</fullName>
    </submittedName>
</protein>
<reference evidence="2" key="1">
    <citation type="journal article" date="2020" name="Stud. Mycol.">
        <title>101 Dothideomycetes genomes: a test case for predicting lifestyles and emergence of pathogens.</title>
        <authorList>
            <person name="Haridas S."/>
            <person name="Albert R."/>
            <person name="Binder M."/>
            <person name="Bloem J."/>
            <person name="Labutti K."/>
            <person name="Salamov A."/>
            <person name="Andreopoulos B."/>
            <person name="Baker S."/>
            <person name="Barry K."/>
            <person name="Bills G."/>
            <person name="Bluhm B."/>
            <person name="Cannon C."/>
            <person name="Castanera R."/>
            <person name="Culley D."/>
            <person name="Daum C."/>
            <person name="Ezra D."/>
            <person name="Gonzalez J."/>
            <person name="Henrissat B."/>
            <person name="Kuo A."/>
            <person name="Liang C."/>
            <person name="Lipzen A."/>
            <person name="Lutzoni F."/>
            <person name="Magnuson J."/>
            <person name="Mondo S."/>
            <person name="Nolan M."/>
            <person name="Ohm R."/>
            <person name="Pangilinan J."/>
            <person name="Park H.-J."/>
            <person name="Ramirez L."/>
            <person name="Alfaro M."/>
            <person name="Sun H."/>
            <person name="Tritt A."/>
            <person name="Yoshinaga Y."/>
            <person name="Zwiers L.-H."/>
            <person name="Turgeon B."/>
            <person name="Goodwin S."/>
            <person name="Spatafora J."/>
            <person name="Crous P."/>
            <person name="Grigoriev I."/>
        </authorList>
    </citation>
    <scope>NUCLEOTIDE SEQUENCE</scope>
    <source>
        <strain evidence="2">CBS 113818</strain>
    </source>
</reference>
<dbReference type="EMBL" id="MU006217">
    <property type="protein sequence ID" value="KAF2831899.1"/>
    <property type="molecule type" value="Genomic_DNA"/>
</dbReference>
<gene>
    <name evidence="2" type="ORF">CC86DRAFT_400684</name>
</gene>
<evidence type="ECO:0000256" key="1">
    <source>
        <dbReference type="SAM" id="MobiDB-lite"/>
    </source>
</evidence>
<accession>A0A6A7AGV3</accession>
<organism evidence="2 3">
    <name type="scientific">Ophiobolus disseminans</name>
    <dbReference type="NCBI Taxonomy" id="1469910"/>
    <lineage>
        <taxon>Eukaryota</taxon>
        <taxon>Fungi</taxon>
        <taxon>Dikarya</taxon>
        <taxon>Ascomycota</taxon>
        <taxon>Pezizomycotina</taxon>
        <taxon>Dothideomycetes</taxon>
        <taxon>Pleosporomycetidae</taxon>
        <taxon>Pleosporales</taxon>
        <taxon>Pleosporineae</taxon>
        <taxon>Phaeosphaeriaceae</taxon>
        <taxon>Ophiobolus</taxon>
    </lineage>
</organism>
<feature type="region of interest" description="Disordered" evidence="1">
    <location>
        <begin position="186"/>
        <end position="206"/>
    </location>
</feature>